<organism evidence="1 2">
    <name type="scientific">Shewanella dokdonensis</name>
    <dbReference type="NCBI Taxonomy" id="712036"/>
    <lineage>
        <taxon>Bacteria</taxon>
        <taxon>Pseudomonadati</taxon>
        <taxon>Pseudomonadota</taxon>
        <taxon>Gammaproteobacteria</taxon>
        <taxon>Alteromonadales</taxon>
        <taxon>Shewanellaceae</taxon>
        <taxon>Shewanella</taxon>
    </lineage>
</organism>
<dbReference type="InterPro" id="IPR021710">
    <property type="entry name" value="DUF3293"/>
</dbReference>
<gene>
    <name evidence="1" type="ORF">KHX94_13300</name>
</gene>
<evidence type="ECO:0000313" key="2">
    <source>
        <dbReference type="Proteomes" id="UP000676428"/>
    </source>
</evidence>
<evidence type="ECO:0000313" key="1">
    <source>
        <dbReference type="EMBL" id="QVK22365.1"/>
    </source>
</evidence>
<name>A0ABX8DC65_9GAMM</name>
<reference evidence="1 2" key="1">
    <citation type="journal article" date="2012" name="Int. J. Syst. Evol. Microbiol.">
        <title>Shewanella dokdonensis sp. nov., isolated from seawater.</title>
        <authorList>
            <person name="Sung H.R."/>
            <person name="Yoon J.H."/>
            <person name="Ghim S.Y."/>
        </authorList>
    </citation>
    <scope>NUCLEOTIDE SEQUENCE [LARGE SCALE GENOMIC DNA]</scope>
    <source>
        <strain evidence="1 2">DSM 23626</strain>
    </source>
</reference>
<keyword evidence="2" id="KW-1185">Reference proteome</keyword>
<sequence length="143" mass="16179">MDDVFAQLWQHYLDSCFLLSQPLSSSLPFAIITAHNPLGQVLEPCQNRLRDRALQGDIEQLLVPYRIIIGTAADLSHMEKSWAVFVSKVQAAELAKKYQQNAFYYVADNVLSLVPCLAGVQEQQIGDFRQRVRIVSELPEICD</sequence>
<dbReference type="Pfam" id="PF11697">
    <property type="entry name" value="DUF3293"/>
    <property type="match status" value="1"/>
</dbReference>
<dbReference type="Proteomes" id="UP000676428">
    <property type="component" value="Chromosome"/>
</dbReference>
<dbReference type="RefSeq" id="WP_213681020.1">
    <property type="nucleotide sequence ID" value="NZ_CP074572.1"/>
</dbReference>
<dbReference type="EMBL" id="CP074572">
    <property type="protein sequence ID" value="QVK22365.1"/>
    <property type="molecule type" value="Genomic_DNA"/>
</dbReference>
<proteinExistence type="predicted"/>
<accession>A0ABX8DC65</accession>
<protein>
    <submittedName>
        <fullName evidence="1">DUF3293 domain-containing protein</fullName>
    </submittedName>
</protein>